<keyword evidence="13" id="KW-0413">Isomerase</keyword>
<dbReference type="PROSITE" id="PS51671">
    <property type="entry name" value="ACT"/>
    <property type="match status" value="1"/>
</dbReference>
<evidence type="ECO:0000313" key="23">
    <source>
        <dbReference type="EMBL" id="ABS52348.1"/>
    </source>
</evidence>
<dbReference type="Pfam" id="PF01817">
    <property type="entry name" value="CM_2"/>
    <property type="match status" value="1"/>
</dbReference>
<evidence type="ECO:0000313" key="24">
    <source>
        <dbReference type="Proteomes" id="UP000002407"/>
    </source>
</evidence>
<keyword evidence="15" id="KW-0511">Multifunctional enzyme</keyword>
<dbReference type="PANTHER" id="PTHR21022:SF19">
    <property type="entry name" value="PREPHENATE DEHYDRATASE-RELATED"/>
    <property type="match status" value="1"/>
</dbReference>
<evidence type="ECO:0000259" key="22">
    <source>
        <dbReference type="PROSITE" id="PS51671"/>
    </source>
</evidence>
<evidence type="ECO:0000259" key="20">
    <source>
        <dbReference type="PROSITE" id="PS51168"/>
    </source>
</evidence>
<dbReference type="InterPro" id="IPR045865">
    <property type="entry name" value="ACT-like_dom_sf"/>
</dbReference>
<dbReference type="Proteomes" id="UP000002407">
    <property type="component" value="Chromosome"/>
</dbReference>
<evidence type="ECO:0000256" key="19">
    <source>
        <dbReference type="PIRSR" id="PIRSR001500-2"/>
    </source>
</evidence>
<name>A7I2V9_CAMHC</name>
<evidence type="ECO:0000256" key="9">
    <source>
        <dbReference type="ARBA" id="ARBA00022490"/>
    </source>
</evidence>
<dbReference type="EC" id="5.4.99.5" evidence="6"/>
<evidence type="ECO:0000256" key="13">
    <source>
        <dbReference type="ARBA" id="ARBA00023235"/>
    </source>
</evidence>
<evidence type="ECO:0000256" key="2">
    <source>
        <dbReference type="ARBA" id="ARBA00002364"/>
    </source>
</evidence>
<dbReference type="PANTHER" id="PTHR21022">
    <property type="entry name" value="PREPHENATE DEHYDRATASE P PROTEIN"/>
    <property type="match status" value="1"/>
</dbReference>
<comment type="pathway">
    <text evidence="5">Metabolic intermediate biosynthesis; prephenate biosynthesis; prephenate from chorismate: step 1/1.</text>
</comment>
<feature type="domain" description="Prephenate dehydratase" evidence="21">
    <location>
        <begin position="88"/>
        <end position="265"/>
    </location>
</feature>
<dbReference type="GO" id="GO:0046417">
    <property type="term" value="P:chorismate metabolic process"/>
    <property type="evidence" value="ECO:0007669"/>
    <property type="project" value="InterPro"/>
</dbReference>
<dbReference type="SMART" id="SM00830">
    <property type="entry name" value="CM_2"/>
    <property type="match status" value="1"/>
</dbReference>
<dbReference type="EMBL" id="CP000776">
    <property type="protein sequence ID" value="ABS52348.1"/>
    <property type="molecule type" value="Genomic_DNA"/>
</dbReference>
<dbReference type="GO" id="GO:0005737">
    <property type="term" value="C:cytoplasm"/>
    <property type="evidence" value="ECO:0007669"/>
    <property type="project" value="UniProtKB-SubCell"/>
</dbReference>
<dbReference type="Gene3D" id="3.30.70.260">
    <property type="match status" value="1"/>
</dbReference>
<keyword evidence="10" id="KW-0028">Amino-acid biosynthesis</keyword>
<dbReference type="STRING" id="360107.CHAB381_1299"/>
<dbReference type="InterPro" id="IPR001086">
    <property type="entry name" value="Preph_deHydtase"/>
</dbReference>
<keyword evidence="24" id="KW-1185">Reference proteome</keyword>
<dbReference type="NCBIfam" id="NF008865">
    <property type="entry name" value="PRK11898.1"/>
    <property type="match status" value="1"/>
</dbReference>
<dbReference type="UniPathway" id="UPA00121">
    <property type="reaction ID" value="UER00345"/>
</dbReference>
<evidence type="ECO:0000256" key="5">
    <source>
        <dbReference type="ARBA" id="ARBA00004817"/>
    </source>
</evidence>
<evidence type="ECO:0000256" key="10">
    <source>
        <dbReference type="ARBA" id="ARBA00022605"/>
    </source>
</evidence>
<comment type="subcellular location">
    <subcellularLocation>
        <location evidence="3">Cytoplasm</location>
    </subcellularLocation>
</comment>
<evidence type="ECO:0000256" key="8">
    <source>
        <dbReference type="ARBA" id="ARBA00014401"/>
    </source>
</evidence>
<feature type="site" description="Essential for prephenate dehydratase activity" evidence="19">
    <location>
        <position position="258"/>
    </location>
</feature>
<evidence type="ECO:0000256" key="11">
    <source>
        <dbReference type="ARBA" id="ARBA00023141"/>
    </source>
</evidence>
<reference evidence="24" key="1">
    <citation type="submission" date="2007-07" db="EMBL/GenBank/DDBJ databases">
        <title>Complete genome sequence of Campylobacter hominis ATCC BAA-381, a commensal isolated from the human gastrointestinal tract.</title>
        <authorList>
            <person name="Fouts D.E."/>
            <person name="Mongodin E.F."/>
            <person name="Puiu D."/>
            <person name="Sebastian Y."/>
            <person name="Miller W.G."/>
            <person name="Mandrell R.E."/>
            <person name="Nelson K.E."/>
        </authorList>
    </citation>
    <scope>NUCLEOTIDE SEQUENCE [LARGE SCALE GENOMIC DNA]</scope>
    <source>
        <strain evidence="24">ATCC BAA-381 / LMG 19568 / NCTC 13146 / CH001A</strain>
    </source>
</reference>
<evidence type="ECO:0000256" key="7">
    <source>
        <dbReference type="ARBA" id="ARBA00013147"/>
    </source>
</evidence>
<feature type="domain" description="Chorismate mutase" evidence="20">
    <location>
        <begin position="1"/>
        <end position="88"/>
    </location>
</feature>
<dbReference type="InterPro" id="IPR036979">
    <property type="entry name" value="CM_dom_sf"/>
</dbReference>
<keyword evidence="11" id="KW-0057">Aromatic amino acid biosynthesis</keyword>
<dbReference type="InterPro" id="IPR002912">
    <property type="entry name" value="ACT_dom"/>
</dbReference>
<dbReference type="CDD" id="cd13630">
    <property type="entry name" value="PBP2_PDT_1"/>
    <property type="match status" value="1"/>
</dbReference>
<dbReference type="InterPro" id="IPR002701">
    <property type="entry name" value="CM_II_prokaryot"/>
</dbReference>
<dbReference type="PIRSF" id="PIRSF001500">
    <property type="entry name" value="Chor_mut_pdt_Ppr"/>
    <property type="match status" value="1"/>
</dbReference>
<dbReference type="HOGENOM" id="CLU_035008_1_0_7"/>
<evidence type="ECO:0000256" key="3">
    <source>
        <dbReference type="ARBA" id="ARBA00004496"/>
    </source>
</evidence>
<dbReference type="KEGG" id="cha:CHAB381_1299"/>
<keyword evidence="14" id="KW-0456">Lyase</keyword>
<dbReference type="CDD" id="cd04905">
    <property type="entry name" value="ACT_CM-PDT"/>
    <property type="match status" value="1"/>
</dbReference>
<protein>
    <recommendedName>
        <fullName evidence="8">Bifunctional chorismate mutase/prephenate dehydratase</fullName>
        <ecNumber evidence="7">4.2.1.51</ecNumber>
        <ecNumber evidence="6">5.4.99.5</ecNumber>
    </recommendedName>
    <alternativeName>
        <fullName evidence="17">Chorismate mutase-prephenate dehydratase</fullName>
    </alternativeName>
    <alternativeName>
        <fullName evidence="16">p-protein</fullName>
    </alternativeName>
</protein>
<evidence type="ECO:0000256" key="16">
    <source>
        <dbReference type="ARBA" id="ARBA00031175"/>
    </source>
</evidence>
<organism evidence="23 24">
    <name type="scientific">Campylobacter hominis (strain ATCC BAA-381 / DSM 21671 / CCUG 45161 / LMG 19568 / NCTC 13146 / CH001A)</name>
    <dbReference type="NCBI Taxonomy" id="360107"/>
    <lineage>
        <taxon>Bacteria</taxon>
        <taxon>Pseudomonadati</taxon>
        <taxon>Campylobacterota</taxon>
        <taxon>Epsilonproteobacteria</taxon>
        <taxon>Campylobacterales</taxon>
        <taxon>Campylobacteraceae</taxon>
        <taxon>Campylobacter</taxon>
    </lineage>
</organism>
<comment type="catalytic activity">
    <reaction evidence="1">
        <text>chorismate = prephenate</text>
        <dbReference type="Rhea" id="RHEA:13897"/>
        <dbReference type="ChEBI" id="CHEBI:29748"/>
        <dbReference type="ChEBI" id="CHEBI:29934"/>
        <dbReference type="EC" id="5.4.99.5"/>
    </reaction>
</comment>
<comment type="catalytic activity">
    <reaction evidence="18">
        <text>prephenate + H(+) = 3-phenylpyruvate + CO2 + H2O</text>
        <dbReference type="Rhea" id="RHEA:21648"/>
        <dbReference type="ChEBI" id="CHEBI:15377"/>
        <dbReference type="ChEBI" id="CHEBI:15378"/>
        <dbReference type="ChEBI" id="CHEBI:16526"/>
        <dbReference type="ChEBI" id="CHEBI:18005"/>
        <dbReference type="ChEBI" id="CHEBI:29934"/>
        <dbReference type="EC" id="4.2.1.51"/>
    </reaction>
</comment>
<evidence type="ECO:0000256" key="17">
    <source>
        <dbReference type="ARBA" id="ARBA00031520"/>
    </source>
</evidence>
<dbReference type="RefSeq" id="WP_012109151.1">
    <property type="nucleotide sequence ID" value="NC_009714.1"/>
</dbReference>
<accession>A7I2V9</accession>
<dbReference type="PROSITE" id="PS51168">
    <property type="entry name" value="CHORISMATE_MUT_2"/>
    <property type="match status" value="1"/>
</dbReference>
<dbReference type="eggNOG" id="COG0077">
    <property type="taxonomic scope" value="Bacteria"/>
</dbReference>
<sequence length="359" mass="40447">MQNINDLRNLIDEIDDELVKTLDRRLEIVKKIGELKLSKGGAIYRPERESSIISRLDSLKPKNLNKKAIEAIFFEIFSISRNLEKPQNVAFLGPYGTYSHQAAKARFGAISSYLPLANIEAVFKEITNGEAKFGVVPIENNTEGAVGVTLDCLRKYEKVKIVAEIYLDIHHSFVSCCDYITQIKKIFSHPQGYSQCLKFLDDHALSEVEFVATKSTALAAQMASGTPNSAAICSKIAADLYKVPIMFDRIEDNAANRTRFFILSDFKNAKSDNDKTSILAKTDHRPGALVELLQMFRNENINLTKLINRPAKMKEFRTVFYIDFDGHIDDENVKRVLELASSVGHEISWLGSYIKGEEI</sequence>
<dbReference type="AlphaFoldDB" id="A7I2V9"/>
<evidence type="ECO:0000256" key="6">
    <source>
        <dbReference type="ARBA" id="ARBA00012404"/>
    </source>
</evidence>
<keyword evidence="12" id="KW-0584">Phenylalanine biosynthesis</keyword>
<evidence type="ECO:0000256" key="18">
    <source>
        <dbReference type="ARBA" id="ARBA00047848"/>
    </source>
</evidence>
<dbReference type="eggNOG" id="COG1605">
    <property type="taxonomic scope" value="Bacteria"/>
</dbReference>
<dbReference type="SUPFAM" id="SSF48600">
    <property type="entry name" value="Chorismate mutase II"/>
    <property type="match status" value="1"/>
</dbReference>
<proteinExistence type="predicted"/>
<dbReference type="EC" id="4.2.1.51" evidence="7"/>
<evidence type="ECO:0000259" key="21">
    <source>
        <dbReference type="PROSITE" id="PS51171"/>
    </source>
</evidence>
<dbReference type="GO" id="GO:0004664">
    <property type="term" value="F:prephenate dehydratase activity"/>
    <property type="evidence" value="ECO:0007669"/>
    <property type="project" value="UniProtKB-EC"/>
</dbReference>
<dbReference type="InterPro" id="IPR008242">
    <property type="entry name" value="Chor_mutase/pphenate_deHydtase"/>
</dbReference>
<dbReference type="GO" id="GO:0009094">
    <property type="term" value="P:L-phenylalanine biosynthetic process"/>
    <property type="evidence" value="ECO:0007669"/>
    <property type="project" value="UniProtKB-UniPathway"/>
</dbReference>
<evidence type="ECO:0000256" key="1">
    <source>
        <dbReference type="ARBA" id="ARBA00000824"/>
    </source>
</evidence>
<keyword evidence="9" id="KW-0963">Cytoplasm</keyword>
<evidence type="ECO:0000256" key="4">
    <source>
        <dbReference type="ARBA" id="ARBA00004741"/>
    </source>
</evidence>
<dbReference type="InterPro" id="IPR036263">
    <property type="entry name" value="Chorismate_II_sf"/>
</dbReference>
<evidence type="ECO:0000256" key="12">
    <source>
        <dbReference type="ARBA" id="ARBA00023222"/>
    </source>
</evidence>
<dbReference type="GO" id="GO:0004106">
    <property type="term" value="F:chorismate mutase activity"/>
    <property type="evidence" value="ECO:0007669"/>
    <property type="project" value="UniProtKB-EC"/>
</dbReference>
<dbReference type="UniPathway" id="UPA00120">
    <property type="reaction ID" value="UER00203"/>
</dbReference>
<evidence type="ECO:0000256" key="15">
    <source>
        <dbReference type="ARBA" id="ARBA00023268"/>
    </source>
</evidence>
<dbReference type="SUPFAM" id="SSF55021">
    <property type="entry name" value="ACT-like"/>
    <property type="match status" value="1"/>
</dbReference>
<dbReference type="PROSITE" id="PS51171">
    <property type="entry name" value="PREPHENATE_DEHYDR_3"/>
    <property type="match status" value="1"/>
</dbReference>
<comment type="pathway">
    <text evidence="4">Amino-acid biosynthesis; L-phenylalanine biosynthesis; phenylpyruvate from prephenate: step 1/1.</text>
</comment>
<gene>
    <name evidence="23" type="primary">pheA</name>
    <name evidence="23" type="ordered locus">CHAB381_1299</name>
</gene>
<dbReference type="Gene3D" id="1.20.59.10">
    <property type="entry name" value="Chorismate mutase"/>
    <property type="match status" value="1"/>
</dbReference>
<dbReference type="Gene3D" id="3.40.190.10">
    <property type="entry name" value="Periplasmic binding protein-like II"/>
    <property type="match status" value="2"/>
</dbReference>
<dbReference type="Pfam" id="PF00800">
    <property type="entry name" value="PDT"/>
    <property type="match status" value="1"/>
</dbReference>
<comment type="function">
    <text evidence="2">Catalyzes the Claisen rearrangement of chorismate to prephenate and the decarboxylation/dehydration of prephenate to phenylpyruvate.</text>
</comment>
<feature type="domain" description="ACT" evidence="22">
    <location>
        <begin position="277"/>
        <end position="354"/>
    </location>
</feature>
<dbReference type="SUPFAM" id="SSF53850">
    <property type="entry name" value="Periplasmic binding protein-like II"/>
    <property type="match status" value="1"/>
</dbReference>
<evidence type="ECO:0000256" key="14">
    <source>
        <dbReference type="ARBA" id="ARBA00023239"/>
    </source>
</evidence>
<dbReference type="OrthoDB" id="9802281at2"/>